<dbReference type="RefSeq" id="XP_040742256.1">
    <property type="nucleotide sequence ID" value="XM_040883859.1"/>
</dbReference>
<dbReference type="STRING" id="61395.A0A1Y1W5I7"/>
<dbReference type="SUPFAM" id="SSF55729">
    <property type="entry name" value="Acyl-CoA N-acyltransferases (Nat)"/>
    <property type="match status" value="1"/>
</dbReference>
<dbReference type="GO" id="GO:0006592">
    <property type="term" value="P:ornithine biosynthetic process"/>
    <property type="evidence" value="ECO:0007669"/>
    <property type="project" value="TreeGrafter"/>
</dbReference>
<comment type="catalytic activity">
    <reaction evidence="14">
        <text>L-glutamate + acetyl-CoA = N-acetyl-L-glutamate + CoA + H(+)</text>
        <dbReference type="Rhea" id="RHEA:24292"/>
        <dbReference type="ChEBI" id="CHEBI:15378"/>
        <dbReference type="ChEBI" id="CHEBI:29985"/>
        <dbReference type="ChEBI" id="CHEBI:44337"/>
        <dbReference type="ChEBI" id="CHEBI:57287"/>
        <dbReference type="ChEBI" id="CHEBI:57288"/>
        <dbReference type="EC" id="2.3.1.1"/>
    </reaction>
</comment>
<reference evidence="16 17" key="1">
    <citation type="submission" date="2016-07" db="EMBL/GenBank/DDBJ databases">
        <title>Pervasive Adenine N6-methylation of Active Genes in Fungi.</title>
        <authorList>
            <consortium name="DOE Joint Genome Institute"/>
            <person name="Mondo S.J."/>
            <person name="Dannebaum R.O."/>
            <person name="Kuo R.C."/>
            <person name="Labutti K."/>
            <person name="Haridas S."/>
            <person name="Kuo A."/>
            <person name="Salamov A."/>
            <person name="Ahrendt S.R."/>
            <person name="Lipzen A."/>
            <person name="Sullivan W."/>
            <person name="Andreopoulos W.B."/>
            <person name="Clum A."/>
            <person name="Lindquist E."/>
            <person name="Daum C."/>
            <person name="Ramamoorthy G.K."/>
            <person name="Gryganskyi A."/>
            <person name="Culley D."/>
            <person name="Magnuson J.K."/>
            <person name="James T.Y."/>
            <person name="O'Malley M.A."/>
            <person name="Stajich J.E."/>
            <person name="Spatafora J.W."/>
            <person name="Visel A."/>
            <person name="Grigoriev I.V."/>
        </authorList>
    </citation>
    <scope>NUCLEOTIDE SEQUENCE [LARGE SCALE GENOMIC DNA]</scope>
    <source>
        <strain evidence="16 17">ATCC 12442</strain>
    </source>
</reference>
<gene>
    <name evidence="16" type="ORF">DL89DRAFT_177556</name>
</gene>
<evidence type="ECO:0000256" key="11">
    <source>
        <dbReference type="ARBA" id="ARBA00023315"/>
    </source>
</evidence>
<dbReference type="InterPro" id="IPR016181">
    <property type="entry name" value="Acyl_CoA_acyltransferase"/>
</dbReference>
<comment type="subcellular location">
    <subcellularLocation>
        <location evidence="2">Mitochondrion</location>
    </subcellularLocation>
</comment>
<sequence>MLIRQLLAQIQRLGVTPIVLVADEDADGYRDVIKRVHRLADAIEREAGRARPLNEGVFYSNPYTDSQLSVDPELIGSAIAQNQIPLISPLVADAKLQLQVLGISSAAPALARALASSTSAHSPMAGTRGDFSLLLARLIFLGRHDGVDARGFQRFVNLEADYEKVYSECLQKDTLALMRQCLGIFPPTAAGIVASVYSDPALVMKGLISEKPVSAQHRNAARKVKLTERKMSGTPLYTPLANYPFVKIGEDRPAPAAAAPKRPTQFTLLRHGFQIQSHTDLSTCDLPRLRQLLEDSFKRTLNASAYFSRLQELSQHGGIRIIVAGNYQGAVIVTKEPLGNGRYLAYLDKFAVAPTVQGTGMADILWAQLQSACPECLWRSRSDNGVNPWYFDRAHGHFRAPVPDSGTRWVFFWYQQETPAMAPEEIQAGIEVAGRIPASFE</sequence>
<evidence type="ECO:0000256" key="4">
    <source>
        <dbReference type="ARBA" id="ARBA00008694"/>
    </source>
</evidence>
<comment type="function">
    <text evidence="1">N-acetylglutamate synthase involved in arginine biosynthesis.</text>
</comment>
<evidence type="ECO:0000256" key="12">
    <source>
        <dbReference type="ARBA" id="ARBA00030346"/>
    </source>
</evidence>
<evidence type="ECO:0000256" key="3">
    <source>
        <dbReference type="ARBA" id="ARBA00004925"/>
    </source>
</evidence>
<name>A0A1Y1W5I7_9FUNG</name>
<evidence type="ECO:0000256" key="10">
    <source>
        <dbReference type="ARBA" id="ARBA00023128"/>
    </source>
</evidence>
<keyword evidence="17" id="KW-1185">Reference proteome</keyword>
<accession>A0A1Y1W5I7</accession>
<organism evidence="16 17">
    <name type="scientific">Linderina pennispora</name>
    <dbReference type="NCBI Taxonomy" id="61395"/>
    <lineage>
        <taxon>Eukaryota</taxon>
        <taxon>Fungi</taxon>
        <taxon>Fungi incertae sedis</taxon>
        <taxon>Zoopagomycota</taxon>
        <taxon>Kickxellomycotina</taxon>
        <taxon>Kickxellomycetes</taxon>
        <taxon>Kickxellales</taxon>
        <taxon>Kickxellaceae</taxon>
        <taxon>Linderina</taxon>
    </lineage>
</organism>
<dbReference type="PANTHER" id="PTHR23342">
    <property type="entry name" value="N-ACETYLGLUTAMATE SYNTHASE"/>
    <property type="match status" value="1"/>
</dbReference>
<dbReference type="Pfam" id="PF04768">
    <property type="entry name" value="NAT"/>
    <property type="match status" value="1"/>
</dbReference>
<dbReference type="GO" id="GO:0005759">
    <property type="term" value="C:mitochondrial matrix"/>
    <property type="evidence" value="ECO:0007669"/>
    <property type="project" value="TreeGrafter"/>
</dbReference>
<dbReference type="PROSITE" id="PS51731">
    <property type="entry name" value="GNAT_NAGS"/>
    <property type="match status" value="1"/>
</dbReference>
<evidence type="ECO:0000256" key="13">
    <source>
        <dbReference type="ARBA" id="ARBA00033251"/>
    </source>
</evidence>
<dbReference type="EC" id="2.3.1.1" evidence="5"/>
<proteinExistence type="inferred from homology"/>
<dbReference type="Gene3D" id="3.40.1160.10">
    <property type="entry name" value="Acetylglutamate kinase-like"/>
    <property type="match status" value="1"/>
</dbReference>
<dbReference type="PANTHER" id="PTHR23342:SF4">
    <property type="entry name" value="AMINO-ACID ACETYLTRANSFERASE, MITOCHONDRIAL"/>
    <property type="match status" value="1"/>
</dbReference>
<comment type="caution">
    <text evidence="16">The sequence shown here is derived from an EMBL/GenBank/DDBJ whole genome shotgun (WGS) entry which is preliminary data.</text>
</comment>
<dbReference type="Proteomes" id="UP000193922">
    <property type="component" value="Unassembled WGS sequence"/>
</dbReference>
<evidence type="ECO:0000256" key="9">
    <source>
        <dbReference type="ARBA" id="ARBA00022946"/>
    </source>
</evidence>
<dbReference type="GO" id="GO:0004042">
    <property type="term" value="F:L-glutamate N-acetyltransferase activity"/>
    <property type="evidence" value="ECO:0007669"/>
    <property type="project" value="TreeGrafter"/>
</dbReference>
<comment type="pathway">
    <text evidence="3">Amino-acid biosynthesis; L-arginine biosynthesis; N(2)-acetyl-L-ornithine from L-glutamate: step 1/4.</text>
</comment>
<keyword evidence="8" id="KW-0808">Transferase</keyword>
<dbReference type="GO" id="GO:0006526">
    <property type="term" value="P:L-arginine biosynthetic process"/>
    <property type="evidence" value="ECO:0007669"/>
    <property type="project" value="UniProtKB-UniPathway"/>
</dbReference>
<keyword evidence="11" id="KW-0012">Acyltransferase</keyword>
<evidence type="ECO:0000256" key="2">
    <source>
        <dbReference type="ARBA" id="ARBA00004173"/>
    </source>
</evidence>
<dbReference type="UniPathway" id="UPA00068"/>
<keyword evidence="10" id="KW-0496">Mitochondrion</keyword>
<evidence type="ECO:0000259" key="15">
    <source>
        <dbReference type="PROSITE" id="PS51731"/>
    </source>
</evidence>
<dbReference type="Gene3D" id="3.40.630.30">
    <property type="match status" value="1"/>
</dbReference>
<evidence type="ECO:0000313" key="17">
    <source>
        <dbReference type="Proteomes" id="UP000193922"/>
    </source>
</evidence>
<evidence type="ECO:0000256" key="8">
    <source>
        <dbReference type="ARBA" id="ARBA00022679"/>
    </source>
</evidence>
<dbReference type="OrthoDB" id="5585968at2759"/>
<evidence type="ECO:0000313" key="16">
    <source>
        <dbReference type="EMBL" id="ORX68474.1"/>
    </source>
</evidence>
<evidence type="ECO:0000256" key="1">
    <source>
        <dbReference type="ARBA" id="ARBA00002294"/>
    </source>
</evidence>
<feature type="domain" description="N-acetyltransferase" evidence="15">
    <location>
        <begin position="273"/>
        <end position="437"/>
    </location>
</feature>
<dbReference type="GeneID" id="63800507"/>
<evidence type="ECO:0000256" key="14">
    <source>
        <dbReference type="ARBA" id="ARBA00048372"/>
    </source>
</evidence>
<keyword evidence="9" id="KW-0809">Transit peptide</keyword>
<protein>
    <recommendedName>
        <fullName evidence="6">Amino-acid acetyltransferase, mitochondrial</fullName>
        <ecNumber evidence="5">2.3.1.1</ecNumber>
    </recommendedName>
    <alternativeName>
        <fullName evidence="12">Glutamate N-acetyltransferase</fullName>
    </alternativeName>
    <alternativeName>
        <fullName evidence="13">N-acetylglutamate synthase</fullName>
    </alternativeName>
</protein>
<evidence type="ECO:0000256" key="7">
    <source>
        <dbReference type="ARBA" id="ARBA00022605"/>
    </source>
</evidence>
<dbReference type="EMBL" id="MCFD01000009">
    <property type="protein sequence ID" value="ORX68474.1"/>
    <property type="molecule type" value="Genomic_DNA"/>
</dbReference>
<evidence type="ECO:0000256" key="6">
    <source>
        <dbReference type="ARBA" id="ARBA00018802"/>
    </source>
</evidence>
<comment type="similarity">
    <text evidence="4">Belongs to the acetyltransferase family.</text>
</comment>
<evidence type="ECO:0000256" key="5">
    <source>
        <dbReference type="ARBA" id="ARBA00012697"/>
    </source>
</evidence>
<dbReference type="AlphaFoldDB" id="A0A1Y1W5I7"/>
<keyword evidence="7" id="KW-0028">Amino-acid biosynthesis</keyword>
<dbReference type="InterPro" id="IPR006855">
    <property type="entry name" value="Vertebrate-like_GNAT_dom"/>
</dbReference>
<dbReference type="InterPro" id="IPR036393">
    <property type="entry name" value="AceGlu_kinase-like_sf"/>
</dbReference>